<dbReference type="Pfam" id="PF00004">
    <property type="entry name" value="AAA"/>
    <property type="match status" value="2"/>
</dbReference>
<evidence type="ECO:0000256" key="18">
    <source>
        <dbReference type="SAM" id="MobiDB-lite"/>
    </source>
</evidence>
<keyword evidence="10" id="KW-0653">Protein transport</keyword>
<feature type="region of interest" description="Disordered" evidence="18">
    <location>
        <begin position="204"/>
        <end position="245"/>
    </location>
</feature>
<dbReference type="OrthoDB" id="2187at2759"/>
<dbReference type="AlphaFoldDB" id="A8PTA0"/>
<evidence type="ECO:0000256" key="14">
    <source>
        <dbReference type="ARBA" id="ARBA00034532"/>
    </source>
</evidence>
<evidence type="ECO:0000256" key="6">
    <source>
        <dbReference type="ARBA" id="ARBA00022737"/>
    </source>
</evidence>
<evidence type="ECO:0000256" key="4">
    <source>
        <dbReference type="ARBA" id="ARBA00022490"/>
    </source>
</evidence>
<dbReference type="InterPro" id="IPR015342">
    <property type="entry name" value="PEX1-N_C-lobe"/>
</dbReference>
<organism evidence="20 21">
    <name type="scientific">Malassezia globosa (strain ATCC MYA-4612 / CBS 7966)</name>
    <name type="common">Dandruff-associated fungus</name>
    <dbReference type="NCBI Taxonomy" id="425265"/>
    <lineage>
        <taxon>Eukaryota</taxon>
        <taxon>Fungi</taxon>
        <taxon>Dikarya</taxon>
        <taxon>Basidiomycota</taxon>
        <taxon>Ustilaginomycotina</taxon>
        <taxon>Malasseziomycetes</taxon>
        <taxon>Malasseziales</taxon>
        <taxon>Malasseziaceae</taxon>
        <taxon>Malassezia</taxon>
    </lineage>
</organism>
<comment type="similarity">
    <text evidence="2">Belongs to the AAA ATPase family.</text>
</comment>
<evidence type="ECO:0000256" key="9">
    <source>
        <dbReference type="ARBA" id="ARBA00022840"/>
    </source>
</evidence>
<dbReference type="GO" id="GO:0016887">
    <property type="term" value="F:ATP hydrolysis activity"/>
    <property type="evidence" value="ECO:0007669"/>
    <property type="project" value="InterPro"/>
</dbReference>
<dbReference type="EMBL" id="AAYY01000001">
    <property type="protein sequence ID" value="EDP45402.1"/>
    <property type="molecule type" value="Genomic_DNA"/>
</dbReference>
<dbReference type="GO" id="GO:0005829">
    <property type="term" value="C:cytosol"/>
    <property type="evidence" value="ECO:0007669"/>
    <property type="project" value="UniProtKB-SubCell"/>
</dbReference>
<dbReference type="GO" id="GO:0016558">
    <property type="term" value="P:protein import into peroxisome matrix"/>
    <property type="evidence" value="ECO:0007669"/>
    <property type="project" value="TreeGrafter"/>
</dbReference>
<keyword evidence="5" id="KW-0962">Peroxisome biogenesis</keyword>
<dbReference type="FunFam" id="1.10.8.60:FF:000105">
    <property type="entry name" value="PeRoXisome assembly factor"/>
    <property type="match status" value="1"/>
</dbReference>
<gene>
    <name evidence="20" type="ORF">MGL_0391</name>
</gene>
<evidence type="ECO:0000256" key="12">
    <source>
        <dbReference type="ARBA" id="ARBA00023140"/>
    </source>
</evidence>
<evidence type="ECO:0000256" key="16">
    <source>
        <dbReference type="ARBA" id="ARBA00048778"/>
    </source>
</evidence>
<dbReference type="Proteomes" id="UP000008837">
    <property type="component" value="Unassembled WGS sequence"/>
</dbReference>
<accession>A8PTA0</accession>
<keyword evidence="12" id="KW-0576">Peroxisome</keyword>
<feature type="domain" description="AAA+ ATPase" evidence="19">
    <location>
        <begin position="738"/>
        <end position="873"/>
    </location>
</feature>
<keyword evidence="6" id="KW-0677">Repeat</keyword>
<evidence type="ECO:0000256" key="10">
    <source>
        <dbReference type="ARBA" id="ARBA00022927"/>
    </source>
</evidence>
<keyword evidence="8" id="KW-0378">Hydrolase</keyword>
<evidence type="ECO:0000313" key="21">
    <source>
        <dbReference type="Proteomes" id="UP000008837"/>
    </source>
</evidence>
<dbReference type="CDD" id="cd19526">
    <property type="entry name" value="RecA-like_PEX1_r2"/>
    <property type="match status" value="1"/>
</dbReference>
<dbReference type="Gene3D" id="3.40.50.300">
    <property type="entry name" value="P-loop containing nucleotide triphosphate hydrolases"/>
    <property type="match status" value="2"/>
</dbReference>
<feature type="domain" description="AAA+ ATPase" evidence="19">
    <location>
        <begin position="458"/>
        <end position="640"/>
    </location>
</feature>
<evidence type="ECO:0000259" key="19">
    <source>
        <dbReference type="SMART" id="SM00382"/>
    </source>
</evidence>
<evidence type="ECO:0000256" key="5">
    <source>
        <dbReference type="ARBA" id="ARBA00022593"/>
    </source>
</evidence>
<evidence type="ECO:0000256" key="1">
    <source>
        <dbReference type="ARBA" id="ARBA00004514"/>
    </source>
</evidence>
<dbReference type="Gene3D" id="1.10.8.60">
    <property type="match status" value="2"/>
</dbReference>
<dbReference type="InParanoid" id="A8PTA0"/>
<protein>
    <recommendedName>
        <fullName evidence="14">Peroxisomal ATPase PEX1</fullName>
    </recommendedName>
    <alternativeName>
        <fullName evidence="13">Peroxin-1</fullName>
    </alternativeName>
</protein>
<dbReference type="InterPro" id="IPR003593">
    <property type="entry name" value="AAA+_ATPase"/>
</dbReference>
<dbReference type="GO" id="GO:0005524">
    <property type="term" value="F:ATP binding"/>
    <property type="evidence" value="ECO:0007669"/>
    <property type="project" value="UniProtKB-KW"/>
</dbReference>
<proteinExistence type="inferred from homology"/>
<dbReference type="Pfam" id="PF17862">
    <property type="entry name" value="AAA_lid_3"/>
    <property type="match status" value="1"/>
</dbReference>
<dbReference type="FunFam" id="3.40.50.300:FF:000149">
    <property type="entry name" value="Nuclear valosin-containing protein-like"/>
    <property type="match status" value="1"/>
</dbReference>
<dbReference type="STRING" id="425265.A8PTA0"/>
<dbReference type="InterPro" id="IPR003959">
    <property type="entry name" value="ATPase_AAA_core"/>
</dbReference>
<evidence type="ECO:0000256" key="2">
    <source>
        <dbReference type="ARBA" id="ARBA00006914"/>
    </source>
</evidence>
<dbReference type="Pfam" id="PF09262">
    <property type="entry name" value="PEX-1N"/>
    <property type="match status" value="1"/>
</dbReference>
<keyword evidence="4" id="KW-0963">Cytoplasm</keyword>
<dbReference type="SUPFAM" id="SSF52540">
    <property type="entry name" value="P-loop containing nucleoside triphosphate hydrolases"/>
    <property type="match status" value="2"/>
</dbReference>
<dbReference type="PANTHER" id="PTHR23077">
    <property type="entry name" value="AAA-FAMILY ATPASE"/>
    <property type="match status" value="1"/>
</dbReference>
<dbReference type="GO" id="GO:0005778">
    <property type="term" value="C:peroxisomal membrane"/>
    <property type="evidence" value="ECO:0007669"/>
    <property type="project" value="UniProtKB-SubCell"/>
</dbReference>
<dbReference type="InterPro" id="IPR003960">
    <property type="entry name" value="ATPase_AAA_CS"/>
</dbReference>
<sequence length="1091" mass="118948">MASSTSSRARSSRARVLIDPSLRVSLVHLPTSLCSTLLARDIVAQTVVVEIGTDMESYYCGWTGLAPSASVLSDPNAGECIVMSPSLADMFAPALSNGQEVSLRLFRSPPIPVARKVFVTPQSADDWEILSVHADEVESSMLSQVRAAKQGQVLGVSVGRSSATVIKFLVDRTVPPTRSVKEDIDTNDQHDQISVAVRLSTDTEVAIAPRPRRADEDEKDTPEQREQLAPPPAPSLPPHVLESSSSVSSDGAALLLTDYAWRVLPDSYVPDKEDKLASSVVIPMSMTAPNWRRPSYELVALAFPQGKLTITKISCPTNPLYEPHFVPPLITTTASYRPGAMPNVDAVPNSVAWPERHVWIGKQVRSNIKAVDFDLVRFTKPSPGALREPNIDTQASQVCLTPPMPAKLVGFDAPLQECIGVIRGVHRLRELLASKQGRTDLLNASASLPVVPRRQFPGTSGLLLSGAAGSGKSTLMRAVGEHLALDPTLAYGIKTIDCTQHIENRLTIVRSRFKESMDEASWHAPMVLVFDGLDTLISAQDSSPQQQPADNFRITQLARSFVELAEEVVREHHVFLVATVQSVANLHEFVRNARIWTQTVSLQSPEKDVRAELLRAMVHNVMSRAARDDLCDDLDFVALTSHTDGYHVADLHMLTERALQEATIRCLLESRRISLTMRDFERAREGYTPIALRGIKLERSSTEWADIGGLAETRHVLRETLEWPTKYAAIFANCPLRLRSGLLLYGFPGCGKTLLASAVAKECGLNFISVKGPEVLQKYVGASEKSVRDLFERAQSAKPCVLFFDEFESVAPKRGQDSNGVTDRVVNQLLTQMDGAEGLDGVYVLAATSRPDLIDAALLRPGRLDKALLCDMPKWEDRLDILRVVARKVPIDSDVDLDVWARRTEGFSGADLQALLYNAQLDAIHATLHATSSAGNDASSDHNQKHASQLAYLSIAPTKEADDDSHVALSNADKAALSSRLECILRSSQDPDSRTATPASTSTSSSSASASSSHSNAATTTTSSSANDRPRQKYLVTNKFMESSFQQTRPSVPAAEVARLRRIYAQFTGERDGKGLDAANMDAIGSHTSLM</sequence>
<keyword evidence="7" id="KW-0547">Nucleotide-binding</keyword>
<dbReference type="InterPro" id="IPR041569">
    <property type="entry name" value="AAA_lid_3"/>
</dbReference>
<dbReference type="InterPro" id="IPR050168">
    <property type="entry name" value="AAA_ATPase_domain"/>
</dbReference>
<dbReference type="RefSeq" id="XP_001732616.1">
    <property type="nucleotide sequence ID" value="XM_001732564.1"/>
</dbReference>
<evidence type="ECO:0000256" key="13">
    <source>
        <dbReference type="ARBA" id="ARBA00032509"/>
    </source>
</evidence>
<feature type="compositionally biased region" description="Basic and acidic residues" evidence="18">
    <location>
        <begin position="212"/>
        <end position="226"/>
    </location>
</feature>
<dbReference type="Gene3D" id="3.10.330.10">
    <property type="match status" value="1"/>
</dbReference>
<evidence type="ECO:0000313" key="20">
    <source>
        <dbReference type="EMBL" id="EDP45402.1"/>
    </source>
</evidence>
<comment type="catalytic activity">
    <reaction evidence="16">
        <text>ATP + H2O = ADP + phosphate + H(+)</text>
        <dbReference type="Rhea" id="RHEA:13065"/>
        <dbReference type="ChEBI" id="CHEBI:15377"/>
        <dbReference type="ChEBI" id="CHEBI:15378"/>
        <dbReference type="ChEBI" id="CHEBI:30616"/>
        <dbReference type="ChEBI" id="CHEBI:43474"/>
        <dbReference type="ChEBI" id="CHEBI:456216"/>
    </reaction>
    <physiologicalReaction direction="left-to-right" evidence="16">
        <dbReference type="Rhea" id="RHEA:13066"/>
    </physiologicalReaction>
</comment>
<dbReference type="PROSITE" id="PS00674">
    <property type="entry name" value="AAA"/>
    <property type="match status" value="1"/>
</dbReference>
<dbReference type="GeneID" id="5856922"/>
<evidence type="ECO:0000256" key="3">
    <source>
        <dbReference type="ARBA" id="ARBA00022448"/>
    </source>
</evidence>
<dbReference type="KEGG" id="mgl:MGL_0391"/>
<dbReference type="VEuPathDB" id="FungiDB:MGL_0391"/>
<evidence type="ECO:0000256" key="11">
    <source>
        <dbReference type="ARBA" id="ARBA00023136"/>
    </source>
</evidence>
<comment type="subunit">
    <text evidence="17">Interacts with PEX6; forming the PEX1-PEX6 AAA ATPase complex, which is composed of a heterohexamer formed by a trimer of PEX1-PEX6 dimers.</text>
</comment>
<keyword evidence="21" id="KW-1185">Reference proteome</keyword>
<comment type="subcellular location">
    <subcellularLocation>
        <location evidence="1">Cytoplasm</location>
        <location evidence="1">Cytosol</location>
    </subcellularLocation>
    <subcellularLocation>
        <location evidence="15">Peroxisome membrane</location>
    </subcellularLocation>
</comment>
<dbReference type="SUPFAM" id="SSF54585">
    <property type="entry name" value="Cdc48 domain 2-like"/>
    <property type="match status" value="1"/>
</dbReference>
<dbReference type="InterPro" id="IPR029067">
    <property type="entry name" value="CDC48_domain_2-like_sf"/>
</dbReference>
<keyword evidence="11" id="KW-0472">Membrane</keyword>
<comment type="caution">
    <text evidence="20">The sequence shown here is derived from an EMBL/GenBank/DDBJ whole genome shotgun (WGS) entry which is preliminary data.</text>
</comment>
<feature type="compositionally biased region" description="Low complexity" evidence="18">
    <location>
        <begin position="994"/>
        <end position="1026"/>
    </location>
</feature>
<reference evidence="20 21" key="1">
    <citation type="journal article" date="2007" name="Proc. Natl. Acad. Sci. U.S.A.">
        <title>Dandruff-associated Malassezia genomes reveal convergent and divergent virulence traits shared with plant and human fungal pathogens.</title>
        <authorList>
            <person name="Xu J."/>
            <person name="Saunders C.W."/>
            <person name="Hu P."/>
            <person name="Grant R.A."/>
            <person name="Boekhout T."/>
            <person name="Kuramae E.E."/>
            <person name="Kronstad J.W."/>
            <person name="Deangelis Y.M."/>
            <person name="Reeder N.L."/>
            <person name="Johnstone K.R."/>
            <person name="Leland M."/>
            <person name="Fieno A.M."/>
            <person name="Begley W.M."/>
            <person name="Sun Y."/>
            <person name="Lacey M.P."/>
            <person name="Chaudhary T."/>
            <person name="Keough T."/>
            <person name="Chu L."/>
            <person name="Sears R."/>
            <person name="Yuan B."/>
            <person name="Dawson T.L.Jr."/>
        </authorList>
    </citation>
    <scope>NUCLEOTIDE SEQUENCE [LARGE SCALE GENOMIC DNA]</scope>
    <source>
        <strain evidence="21">ATCC MYA-4612 / CBS 7966</strain>
    </source>
</reference>
<evidence type="ECO:0000256" key="15">
    <source>
        <dbReference type="ARBA" id="ARBA00046271"/>
    </source>
</evidence>
<dbReference type="PANTHER" id="PTHR23077:SF12">
    <property type="entry name" value="PEROXISOMAL ATPASE PEX1"/>
    <property type="match status" value="1"/>
</dbReference>
<keyword evidence="3" id="KW-0813">Transport</keyword>
<dbReference type="SMART" id="SM00382">
    <property type="entry name" value="AAA"/>
    <property type="match status" value="2"/>
</dbReference>
<dbReference type="InterPro" id="IPR027417">
    <property type="entry name" value="P-loop_NTPase"/>
</dbReference>
<dbReference type="OMA" id="WEILSLH"/>
<evidence type="ECO:0000256" key="17">
    <source>
        <dbReference type="ARBA" id="ARBA00064205"/>
    </source>
</evidence>
<feature type="region of interest" description="Disordered" evidence="18">
    <location>
        <begin position="986"/>
        <end position="1031"/>
    </location>
</feature>
<name>A8PTA0_MALGO</name>
<evidence type="ECO:0000256" key="8">
    <source>
        <dbReference type="ARBA" id="ARBA00022801"/>
    </source>
</evidence>
<keyword evidence="9" id="KW-0067">ATP-binding</keyword>
<evidence type="ECO:0000256" key="7">
    <source>
        <dbReference type="ARBA" id="ARBA00022741"/>
    </source>
</evidence>